<evidence type="ECO:0000256" key="3">
    <source>
        <dbReference type="ARBA" id="ARBA00023152"/>
    </source>
</evidence>
<evidence type="ECO:0000256" key="1">
    <source>
        <dbReference type="ARBA" id="ARBA00023015"/>
    </source>
</evidence>
<dbReference type="PANTHER" id="PTHR30514">
    <property type="entry name" value="GLUCOKINASE"/>
    <property type="match status" value="1"/>
</dbReference>
<reference evidence="7 8" key="1">
    <citation type="submission" date="2019-08" db="EMBL/GenBank/DDBJ databases">
        <title>Amphibian skin-associated Pigmentiphaga: genome sequence and occurrence across geography and hosts.</title>
        <authorList>
            <person name="Bletz M.C."/>
            <person name="Bunk B."/>
            <person name="Sproeer C."/>
            <person name="Biwer P."/>
            <person name="Reiter S."/>
            <person name="Rabemananjara F.C.E."/>
            <person name="Schulz S."/>
            <person name="Overmann J."/>
            <person name="Vences M."/>
        </authorList>
    </citation>
    <scope>NUCLEOTIDE SEQUENCE [LARGE SCALE GENOMIC DNA]</scope>
    <source>
        <strain evidence="7 8">Mada1488</strain>
    </source>
</reference>
<sequence>MITSLQSVLPHLRPSERRLADYVLAAPREVVHLNMTELAERAESSQPTIARLCKALGLSGFKEFKIRLAQSLPAGVAYVHEDVQADESVSGIAGKVIDRTIAALQSVRDSLSSDAVGEAIALLAQARRIEFYGAGGSGLVAHDVQHKFFRLGMPTVAYVDPHVYCVSATLLGPGDAVVAISNTGRSREMLEAANLARAAGATVIAITRSHSPLAGLATVAIGVDVNEDPDVYTPMRSRIGHLAVCDILAVGVALQRGPEYVDTLVRSKAVTRRRRADG</sequence>
<dbReference type="KEGG" id="pacr:FXN63_09275"/>
<dbReference type="CDD" id="cd05013">
    <property type="entry name" value="SIS_RpiR"/>
    <property type="match status" value="1"/>
</dbReference>
<evidence type="ECO:0000259" key="6">
    <source>
        <dbReference type="PROSITE" id="PS51464"/>
    </source>
</evidence>
<keyword evidence="1" id="KW-0805">Transcription regulation</keyword>
<keyword evidence="2" id="KW-0238">DNA-binding</keyword>
<dbReference type="Gene3D" id="1.10.10.10">
    <property type="entry name" value="Winged helix-like DNA-binding domain superfamily/Winged helix DNA-binding domain"/>
    <property type="match status" value="1"/>
</dbReference>
<accession>A0A5C0AW90</accession>
<feature type="domain" description="SIS" evidence="6">
    <location>
        <begin position="119"/>
        <end position="258"/>
    </location>
</feature>
<name>A0A5C0AW90_9BURK</name>
<proteinExistence type="predicted"/>
<dbReference type="GO" id="GO:0006096">
    <property type="term" value="P:glycolytic process"/>
    <property type="evidence" value="ECO:0007669"/>
    <property type="project" value="UniProtKB-KW"/>
</dbReference>
<dbReference type="PROSITE" id="PS51464">
    <property type="entry name" value="SIS"/>
    <property type="match status" value="1"/>
</dbReference>
<dbReference type="Pfam" id="PF01380">
    <property type="entry name" value="SIS"/>
    <property type="match status" value="1"/>
</dbReference>
<dbReference type="InterPro" id="IPR009057">
    <property type="entry name" value="Homeodomain-like_sf"/>
</dbReference>
<keyword evidence="8" id="KW-1185">Reference proteome</keyword>
<keyword evidence="4" id="KW-0804">Transcription</keyword>
<gene>
    <name evidence="7" type="ORF">FXN63_09275</name>
</gene>
<dbReference type="Gene3D" id="3.40.50.10490">
    <property type="entry name" value="Glucose-6-phosphate isomerase like protein, domain 1"/>
    <property type="match status" value="1"/>
</dbReference>
<dbReference type="InterPro" id="IPR046348">
    <property type="entry name" value="SIS_dom_sf"/>
</dbReference>
<feature type="domain" description="HTH rpiR-type" evidence="5">
    <location>
        <begin position="1"/>
        <end position="75"/>
    </location>
</feature>
<dbReference type="OrthoDB" id="257751at2"/>
<dbReference type="EMBL" id="CP043046">
    <property type="protein sequence ID" value="QEI06006.1"/>
    <property type="molecule type" value="Genomic_DNA"/>
</dbReference>
<keyword evidence="3" id="KW-0324">Glycolysis</keyword>
<dbReference type="GO" id="GO:0003700">
    <property type="term" value="F:DNA-binding transcription factor activity"/>
    <property type="evidence" value="ECO:0007669"/>
    <property type="project" value="InterPro"/>
</dbReference>
<dbReference type="GO" id="GO:0003677">
    <property type="term" value="F:DNA binding"/>
    <property type="evidence" value="ECO:0007669"/>
    <property type="project" value="UniProtKB-KW"/>
</dbReference>
<dbReference type="InterPro" id="IPR001347">
    <property type="entry name" value="SIS_dom"/>
</dbReference>
<dbReference type="RefSeq" id="WP_148814389.1">
    <property type="nucleotide sequence ID" value="NZ_CP043046.1"/>
</dbReference>
<dbReference type="Proteomes" id="UP000325161">
    <property type="component" value="Chromosome"/>
</dbReference>
<dbReference type="Pfam" id="PF01418">
    <property type="entry name" value="HTH_6"/>
    <property type="match status" value="1"/>
</dbReference>
<evidence type="ECO:0000256" key="4">
    <source>
        <dbReference type="ARBA" id="ARBA00023163"/>
    </source>
</evidence>
<dbReference type="SUPFAM" id="SSF53697">
    <property type="entry name" value="SIS domain"/>
    <property type="match status" value="1"/>
</dbReference>
<dbReference type="GO" id="GO:0097367">
    <property type="term" value="F:carbohydrate derivative binding"/>
    <property type="evidence" value="ECO:0007669"/>
    <property type="project" value="InterPro"/>
</dbReference>
<dbReference type="PANTHER" id="PTHR30514:SF1">
    <property type="entry name" value="HTH-TYPE TRANSCRIPTIONAL REGULATOR HEXR-RELATED"/>
    <property type="match status" value="1"/>
</dbReference>
<dbReference type="AlphaFoldDB" id="A0A5C0AW90"/>
<evidence type="ECO:0000313" key="7">
    <source>
        <dbReference type="EMBL" id="QEI06006.1"/>
    </source>
</evidence>
<dbReference type="PROSITE" id="PS51071">
    <property type="entry name" value="HTH_RPIR"/>
    <property type="match status" value="1"/>
</dbReference>
<evidence type="ECO:0000313" key="8">
    <source>
        <dbReference type="Proteomes" id="UP000325161"/>
    </source>
</evidence>
<dbReference type="InterPro" id="IPR047640">
    <property type="entry name" value="RpiR-like"/>
</dbReference>
<dbReference type="InterPro" id="IPR000281">
    <property type="entry name" value="HTH_RpiR"/>
</dbReference>
<dbReference type="SUPFAM" id="SSF46689">
    <property type="entry name" value="Homeodomain-like"/>
    <property type="match status" value="1"/>
</dbReference>
<evidence type="ECO:0000259" key="5">
    <source>
        <dbReference type="PROSITE" id="PS51071"/>
    </source>
</evidence>
<evidence type="ECO:0000256" key="2">
    <source>
        <dbReference type="ARBA" id="ARBA00023125"/>
    </source>
</evidence>
<dbReference type="InterPro" id="IPR035472">
    <property type="entry name" value="RpiR-like_SIS"/>
</dbReference>
<organism evidence="7 8">
    <name type="scientific">Pigmentiphaga aceris</name>
    <dbReference type="NCBI Taxonomy" id="1940612"/>
    <lineage>
        <taxon>Bacteria</taxon>
        <taxon>Pseudomonadati</taxon>
        <taxon>Pseudomonadota</taxon>
        <taxon>Betaproteobacteria</taxon>
        <taxon>Burkholderiales</taxon>
        <taxon>Alcaligenaceae</taxon>
        <taxon>Pigmentiphaga</taxon>
    </lineage>
</organism>
<protein>
    <submittedName>
        <fullName evidence="7">SIS domain-containing protein</fullName>
    </submittedName>
</protein>
<dbReference type="InterPro" id="IPR036388">
    <property type="entry name" value="WH-like_DNA-bd_sf"/>
</dbReference>